<dbReference type="EMBL" id="AODQ01000037">
    <property type="protein sequence ID" value="EMR03024.1"/>
    <property type="molecule type" value="Genomic_DNA"/>
</dbReference>
<dbReference type="InterPro" id="IPR009325">
    <property type="entry name" value="DUF983"/>
</dbReference>
<gene>
    <name evidence="2" type="ORF">ADICEAN_01818</name>
</gene>
<keyword evidence="1" id="KW-0472">Membrane</keyword>
<dbReference type="AlphaFoldDB" id="M7NX52"/>
<feature type="transmembrane region" description="Helical" evidence="1">
    <location>
        <begin position="86"/>
        <end position="104"/>
    </location>
</feature>
<proteinExistence type="predicted"/>
<comment type="caution">
    <text evidence="2">The sequence shown here is derived from an EMBL/GenBank/DDBJ whole genome shotgun (WGS) entry which is preliminary data.</text>
</comment>
<organism evidence="2 3">
    <name type="scientific">Cesiribacter andamanensis AMV16</name>
    <dbReference type="NCBI Taxonomy" id="1279009"/>
    <lineage>
        <taxon>Bacteria</taxon>
        <taxon>Pseudomonadati</taxon>
        <taxon>Bacteroidota</taxon>
        <taxon>Cytophagia</taxon>
        <taxon>Cytophagales</taxon>
        <taxon>Cesiribacteraceae</taxon>
        <taxon>Cesiribacter</taxon>
    </lineage>
</organism>
<evidence type="ECO:0000256" key="1">
    <source>
        <dbReference type="SAM" id="Phobius"/>
    </source>
</evidence>
<feature type="transmembrane region" description="Helical" evidence="1">
    <location>
        <begin position="59"/>
        <end position="80"/>
    </location>
</feature>
<keyword evidence="1" id="KW-0812">Transmembrane</keyword>
<keyword evidence="1" id="KW-1133">Transmembrane helix</keyword>
<dbReference type="eggNOG" id="COG5349">
    <property type="taxonomic scope" value="Bacteria"/>
</dbReference>
<dbReference type="Proteomes" id="UP000011910">
    <property type="component" value="Unassembled WGS sequence"/>
</dbReference>
<evidence type="ECO:0000313" key="3">
    <source>
        <dbReference type="Proteomes" id="UP000011910"/>
    </source>
</evidence>
<dbReference type="Pfam" id="PF06170">
    <property type="entry name" value="DUF983"/>
    <property type="match status" value="1"/>
</dbReference>
<name>M7NX52_9BACT</name>
<protein>
    <recommendedName>
        <fullName evidence="4">DUF983 domain-containing protein</fullName>
    </recommendedName>
</protein>
<evidence type="ECO:0000313" key="2">
    <source>
        <dbReference type="EMBL" id="EMR03024.1"/>
    </source>
</evidence>
<evidence type="ECO:0008006" key="4">
    <source>
        <dbReference type="Google" id="ProtNLM"/>
    </source>
</evidence>
<accession>M7NX52</accession>
<dbReference type="OrthoDB" id="9790326at2"/>
<keyword evidence="3" id="KW-1185">Reference proteome</keyword>
<sequence>MPEISTAEAILKAKCPRCHIGDIYKHPALHTGFSQTHKTCPHCGLMYEQEPGFFFGAMYISYAFAVAILLGTSFVLYFGFNDPPTWVYMLAVPLVTLLFVPFSFRYSRVLYLYAFGGIRYDRSFARDRSNP</sequence>
<dbReference type="STRING" id="1279009.ADICEAN_01818"/>
<reference evidence="2 3" key="1">
    <citation type="journal article" date="2013" name="Genome Announc.">
        <title>Draft Genome Sequence of Cesiribacter andamanensis Strain AMV16T, Isolated from a Soil Sample from a Mud Volcano in the Andaman Islands, India.</title>
        <authorList>
            <person name="Shivaji S."/>
            <person name="Ara S."/>
            <person name="Begum Z."/>
            <person name="Srinivas T.N."/>
            <person name="Singh A."/>
            <person name="Kumar Pinnaka A."/>
        </authorList>
    </citation>
    <scope>NUCLEOTIDE SEQUENCE [LARGE SCALE GENOMIC DNA]</scope>
    <source>
        <strain evidence="2 3">AMV16</strain>
    </source>
</reference>
<dbReference type="RefSeq" id="WP_009195214.1">
    <property type="nucleotide sequence ID" value="NZ_AODQ01000037.1"/>
</dbReference>